<reference evidence="1 2" key="1">
    <citation type="submission" date="2021-07" db="EMBL/GenBank/DDBJ databases">
        <authorList>
            <person name="Palmer J.M."/>
        </authorList>
    </citation>
    <scope>NUCLEOTIDE SEQUENCE [LARGE SCALE GENOMIC DNA]</scope>
    <source>
        <strain evidence="1 2">AT_MEX2019</strain>
        <tissue evidence="1">Muscle</tissue>
    </source>
</reference>
<organism evidence="1 2">
    <name type="scientific">Ataeniobius toweri</name>
    <dbReference type="NCBI Taxonomy" id="208326"/>
    <lineage>
        <taxon>Eukaryota</taxon>
        <taxon>Metazoa</taxon>
        <taxon>Chordata</taxon>
        <taxon>Craniata</taxon>
        <taxon>Vertebrata</taxon>
        <taxon>Euteleostomi</taxon>
        <taxon>Actinopterygii</taxon>
        <taxon>Neopterygii</taxon>
        <taxon>Teleostei</taxon>
        <taxon>Neoteleostei</taxon>
        <taxon>Acanthomorphata</taxon>
        <taxon>Ovalentaria</taxon>
        <taxon>Atherinomorphae</taxon>
        <taxon>Cyprinodontiformes</taxon>
        <taxon>Goodeidae</taxon>
        <taxon>Ataeniobius</taxon>
    </lineage>
</organism>
<evidence type="ECO:0000313" key="2">
    <source>
        <dbReference type="Proteomes" id="UP001345963"/>
    </source>
</evidence>
<dbReference type="SUPFAM" id="SSF56219">
    <property type="entry name" value="DNase I-like"/>
    <property type="match status" value="1"/>
</dbReference>
<name>A0ABU7B950_9TELE</name>
<feature type="non-terminal residue" evidence="1">
    <location>
        <position position="1"/>
    </location>
</feature>
<evidence type="ECO:0008006" key="3">
    <source>
        <dbReference type="Google" id="ProtNLM"/>
    </source>
</evidence>
<dbReference type="Gene3D" id="3.60.10.10">
    <property type="entry name" value="Endonuclease/exonuclease/phosphatase"/>
    <property type="match status" value="1"/>
</dbReference>
<dbReference type="Proteomes" id="UP001345963">
    <property type="component" value="Unassembled WGS sequence"/>
</dbReference>
<feature type="non-terminal residue" evidence="1">
    <location>
        <position position="125"/>
    </location>
</feature>
<dbReference type="InterPro" id="IPR036691">
    <property type="entry name" value="Endo/exonu/phosph_ase_sf"/>
</dbReference>
<sequence>GLDLVNIHLFHDASNLIAVNSSPSIYSANRKKALRYVINRISDSPSNPFPFFLFGDFNFRLDTLTLVQRLTIEADVVKVMKDRTNEVEKIIFEEKDDGRQMLLQIEEKLFEYVHQAVFRKDNGRA</sequence>
<gene>
    <name evidence="1" type="ORF">ATANTOWER_028945</name>
</gene>
<dbReference type="PANTHER" id="PTHR12997:SF9">
    <property type="entry name" value="INOSITOL-POLYPHOSPHATE 5-PHOSPHATASE"/>
    <property type="match status" value="1"/>
</dbReference>
<protein>
    <recommendedName>
        <fullName evidence="3">Inositol-polyphosphate 5-phosphatase</fullName>
    </recommendedName>
</protein>
<dbReference type="PANTHER" id="PTHR12997">
    <property type="entry name" value="TYPE I INOSITOL-1,4,5-TRISPHOSPHATE 5-PHOSPHATASE"/>
    <property type="match status" value="1"/>
</dbReference>
<comment type="caution">
    <text evidence="1">The sequence shown here is derived from an EMBL/GenBank/DDBJ whole genome shotgun (WGS) entry which is preliminary data.</text>
</comment>
<accession>A0ABU7B950</accession>
<dbReference type="EMBL" id="JAHUTI010046714">
    <property type="protein sequence ID" value="MED6247057.1"/>
    <property type="molecule type" value="Genomic_DNA"/>
</dbReference>
<evidence type="ECO:0000313" key="1">
    <source>
        <dbReference type="EMBL" id="MED6247057.1"/>
    </source>
</evidence>
<proteinExistence type="predicted"/>
<keyword evidence="2" id="KW-1185">Reference proteome</keyword>
<dbReference type="InterPro" id="IPR039737">
    <property type="entry name" value="INPP5A"/>
</dbReference>